<sequence length="91" mass="10420">MSWYLSAIGFLCACIRYKRERCQPHSGDSCGKKLGEFDNQKGTSRSSSPFTFFIYYLLCVVCWLIDVDRPRAKKKSKKESPTRGSNPQPCD</sequence>
<feature type="region of interest" description="Disordered" evidence="1">
    <location>
        <begin position="71"/>
        <end position="91"/>
    </location>
</feature>
<keyword evidence="2" id="KW-0812">Transmembrane</keyword>
<protein>
    <submittedName>
        <fullName evidence="3">Uncharacterized protein</fullName>
    </submittedName>
</protein>
<keyword evidence="4" id="KW-1185">Reference proteome</keyword>
<evidence type="ECO:0000313" key="4">
    <source>
        <dbReference type="Proteomes" id="UP000234275"/>
    </source>
</evidence>
<dbReference type="Proteomes" id="UP000234275">
    <property type="component" value="Unassembled WGS sequence"/>
</dbReference>
<evidence type="ECO:0000313" key="3">
    <source>
        <dbReference type="EMBL" id="PLB53157.1"/>
    </source>
</evidence>
<dbReference type="RefSeq" id="XP_024708459.1">
    <property type="nucleotide sequence ID" value="XM_024842378.1"/>
</dbReference>
<gene>
    <name evidence="3" type="ORF">P170DRAFT_124532</name>
</gene>
<dbReference type="GeneID" id="36550073"/>
<dbReference type="EMBL" id="MSFO01000002">
    <property type="protein sequence ID" value="PLB53157.1"/>
    <property type="molecule type" value="Genomic_DNA"/>
</dbReference>
<evidence type="ECO:0000256" key="2">
    <source>
        <dbReference type="SAM" id="Phobius"/>
    </source>
</evidence>
<feature type="compositionally biased region" description="Polar residues" evidence="1">
    <location>
        <begin position="82"/>
        <end position="91"/>
    </location>
</feature>
<proteinExistence type="predicted"/>
<dbReference type="VEuPathDB" id="FungiDB:P170DRAFT_124532"/>
<comment type="caution">
    <text evidence="3">The sequence shown here is derived from an EMBL/GenBank/DDBJ whole genome shotgun (WGS) entry which is preliminary data.</text>
</comment>
<dbReference type="AlphaFoldDB" id="A0A2I2GJX7"/>
<keyword evidence="2" id="KW-0472">Membrane</keyword>
<accession>A0A2I2GJX7</accession>
<name>A0A2I2GJX7_9EURO</name>
<reference evidence="3 4" key="1">
    <citation type="submission" date="2016-12" db="EMBL/GenBank/DDBJ databases">
        <title>The genomes of Aspergillus section Nigri reveals drivers in fungal speciation.</title>
        <authorList>
            <consortium name="DOE Joint Genome Institute"/>
            <person name="Vesth T.C."/>
            <person name="Nybo J."/>
            <person name="Theobald S."/>
            <person name="Brandl J."/>
            <person name="Frisvad J.C."/>
            <person name="Nielsen K.F."/>
            <person name="Lyhne E.K."/>
            <person name="Kogle M.E."/>
            <person name="Kuo A."/>
            <person name="Riley R."/>
            <person name="Clum A."/>
            <person name="Nolan M."/>
            <person name="Lipzen A."/>
            <person name="Salamov A."/>
            <person name="Henrissat B."/>
            <person name="Wiebenga A."/>
            <person name="De Vries R.P."/>
            <person name="Grigoriev I.V."/>
            <person name="Mortensen U.H."/>
            <person name="Andersen M.R."/>
            <person name="Baker S.E."/>
        </authorList>
    </citation>
    <scope>NUCLEOTIDE SEQUENCE [LARGE SCALE GENOMIC DNA]</scope>
    <source>
        <strain evidence="3 4">IBT 23096</strain>
    </source>
</reference>
<organism evidence="3 4">
    <name type="scientific">Aspergillus steynii IBT 23096</name>
    <dbReference type="NCBI Taxonomy" id="1392250"/>
    <lineage>
        <taxon>Eukaryota</taxon>
        <taxon>Fungi</taxon>
        <taxon>Dikarya</taxon>
        <taxon>Ascomycota</taxon>
        <taxon>Pezizomycotina</taxon>
        <taxon>Eurotiomycetes</taxon>
        <taxon>Eurotiomycetidae</taxon>
        <taxon>Eurotiales</taxon>
        <taxon>Aspergillaceae</taxon>
        <taxon>Aspergillus</taxon>
        <taxon>Aspergillus subgen. Circumdati</taxon>
    </lineage>
</organism>
<keyword evidence="2" id="KW-1133">Transmembrane helix</keyword>
<feature type="transmembrane region" description="Helical" evidence="2">
    <location>
        <begin position="50"/>
        <end position="67"/>
    </location>
</feature>
<evidence type="ECO:0000256" key="1">
    <source>
        <dbReference type="SAM" id="MobiDB-lite"/>
    </source>
</evidence>